<dbReference type="InterPro" id="IPR036412">
    <property type="entry name" value="HAD-like_sf"/>
</dbReference>
<dbReference type="Gene3D" id="1.50.10.10">
    <property type="match status" value="1"/>
</dbReference>
<gene>
    <name evidence="3" type="primary">otsB</name>
    <name evidence="3" type="ORF">CQY20_00500</name>
</gene>
<evidence type="ECO:0000313" key="4">
    <source>
        <dbReference type="Proteomes" id="UP000220914"/>
    </source>
</evidence>
<dbReference type="RefSeq" id="WP_097937677.1">
    <property type="nucleotide sequence ID" value="NZ_BLKS01000001.1"/>
</dbReference>
<feature type="domain" description="GH15-like" evidence="1">
    <location>
        <begin position="475"/>
        <end position="841"/>
    </location>
</feature>
<proteinExistence type="predicted"/>
<dbReference type="AlphaFoldDB" id="A0A2A7NGN5"/>
<dbReference type="EMBL" id="PDCP01000001">
    <property type="protein sequence ID" value="PEG43104.1"/>
    <property type="molecule type" value="Genomic_DNA"/>
</dbReference>
<feature type="domain" description="Trehalase-like N-terminal" evidence="2">
    <location>
        <begin position="250"/>
        <end position="460"/>
    </location>
</feature>
<comment type="caution">
    <text evidence="3">The sequence shown here is derived from an EMBL/GenBank/DDBJ whole genome shotgun (WGS) entry which is preliminary data.</text>
</comment>
<dbReference type="Pfam" id="PF00723">
    <property type="entry name" value="Glyco_hydro_15"/>
    <property type="match status" value="1"/>
</dbReference>
<dbReference type="Gene3D" id="3.40.50.1000">
    <property type="entry name" value="HAD superfamily/HAD-like"/>
    <property type="match status" value="1"/>
</dbReference>
<keyword evidence="4" id="KW-1185">Reference proteome</keyword>
<dbReference type="GO" id="GO:0004553">
    <property type="term" value="F:hydrolase activity, hydrolyzing O-glycosyl compounds"/>
    <property type="evidence" value="ECO:0007669"/>
    <property type="project" value="UniProtKB-ARBA"/>
</dbReference>
<dbReference type="Gene3D" id="3.30.70.1020">
    <property type="entry name" value="Trehalose-6-phosphate phosphatase related protein, domain 2"/>
    <property type="match status" value="1"/>
</dbReference>
<dbReference type="PANTHER" id="PTHR31616">
    <property type="entry name" value="TREHALASE"/>
    <property type="match status" value="1"/>
</dbReference>
<dbReference type="PANTHER" id="PTHR31616:SF0">
    <property type="entry name" value="GLUCAN 1,4-ALPHA-GLUCOSIDASE"/>
    <property type="match status" value="1"/>
</dbReference>
<dbReference type="InterPro" id="IPR011613">
    <property type="entry name" value="GH15-like"/>
</dbReference>
<evidence type="ECO:0000259" key="2">
    <source>
        <dbReference type="Pfam" id="PF19291"/>
    </source>
</evidence>
<dbReference type="SUPFAM" id="SSF48208">
    <property type="entry name" value="Six-hairpin glycosidases"/>
    <property type="match status" value="1"/>
</dbReference>
<dbReference type="InterPro" id="IPR008928">
    <property type="entry name" value="6-hairpin_glycosidase_sf"/>
</dbReference>
<dbReference type="Pfam" id="PF19291">
    <property type="entry name" value="TREH_N"/>
    <property type="match status" value="1"/>
</dbReference>
<protein>
    <submittedName>
        <fullName evidence="3">Trehalose-phosphatase</fullName>
    </submittedName>
</protein>
<dbReference type="SUPFAM" id="SSF56784">
    <property type="entry name" value="HAD-like"/>
    <property type="match status" value="1"/>
</dbReference>
<evidence type="ECO:0000259" key="1">
    <source>
        <dbReference type="Pfam" id="PF00723"/>
    </source>
</evidence>
<dbReference type="InterPro" id="IPR023214">
    <property type="entry name" value="HAD_sf"/>
</dbReference>
<dbReference type="InterPro" id="IPR006379">
    <property type="entry name" value="HAD-SF_hydro_IIB"/>
</dbReference>
<name>A0A2A7NGN5_MYCAG</name>
<dbReference type="Pfam" id="PF02358">
    <property type="entry name" value="Trehalose_PPase"/>
    <property type="match status" value="1"/>
</dbReference>
<dbReference type="Proteomes" id="UP000220914">
    <property type="component" value="Unassembled WGS sequence"/>
</dbReference>
<reference evidence="3 4" key="1">
    <citation type="submission" date="2017-10" db="EMBL/GenBank/DDBJ databases">
        <title>The new phylogeny of genus Mycobacterium.</title>
        <authorList>
            <person name="Tortoli E."/>
            <person name="Trovato A."/>
            <person name="Cirillo D.M."/>
        </authorList>
    </citation>
    <scope>NUCLEOTIDE SEQUENCE [LARGE SCALE GENOMIC DNA]</scope>
    <source>
        <strain evidence="3 4">CCUG37673</strain>
    </source>
</reference>
<dbReference type="CDD" id="cd01627">
    <property type="entry name" value="HAD_TPP"/>
    <property type="match status" value="1"/>
</dbReference>
<dbReference type="NCBIfam" id="TIGR01484">
    <property type="entry name" value="HAD-SF-IIB"/>
    <property type="match status" value="1"/>
</dbReference>
<organism evidence="3 4">
    <name type="scientific">Mycolicibacterium agri</name>
    <name type="common">Mycobacterium agri</name>
    <dbReference type="NCBI Taxonomy" id="36811"/>
    <lineage>
        <taxon>Bacteria</taxon>
        <taxon>Bacillati</taxon>
        <taxon>Actinomycetota</taxon>
        <taxon>Actinomycetes</taxon>
        <taxon>Mycobacteriales</taxon>
        <taxon>Mycobacteriaceae</taxon>
        <taxon>Mycolicibacterium</taxon>
    </lineage>
</organism>
<dbReference type="OrthoDB" id="9816160at2"/>
<evidence type="ECO:0000313" key="3">
    <source>
        <dbReference type="EMBL" id="PEG43104.1"/>
    </source>
</evidence>
<dbReference type="GO" id="GO:0016791">
    <property type="term" value="F:phosphatase activity"/>
    <property type="evidence" value="ECO:0007669"/>
    <property type="project" value="UniProtKB-ARBA"/>
</dbReference>
<dbReference type="InterPro" id="IPR012341">
    <property type="entry name" value="6hp_glycosidase-like_sf"/>
</dbReference>
<dbReference type="InterPro" id="IPR003337">
    <property type="entry name" value="Trehalose_PPase"/>
</dbReference>
<sequence length="846" mass="91652">MVTQELPDELKRALSTVARVPRLLVACDYDGTMAPIVANPDDARPLTESAAALRELAALPSTAAALISGRALRDLAALSRMPAEVHLVGSHGSEFDTGFVHAIDGEAKALLSKIKDTLAAIAAEYPGVAIEIKPASIALHVRNADPADADEALKKARAAAQQWDAQITEGKAVIEFAVIQTDKGQALDILRHQQGASAAVFFGDDVTDEKAFYRLHGPDVGVKVGPGDTLADYRIDSPEDVATALNFLLERRRTWLLGGHSTPIERLTMLSNGRTVALLTPEADVVWMCHPQADSAAVFSRLLGDANAGHFEIGPHRAALPLSQRYVDGTMTVETRWASLLVTDYLSHDVGAGRTDLIRVISGQAKAVVTFAPRPEFAQAPVHLRADEGGLRVFATNEPMVLRAPGVQWEIFPDGIHETARAVIDPSAGPVVLELRCGTEDLSESPVDEDSRRQSAESYWRDWAETLTLPKLHQPLMKRSALTLKGLVHADTGAIMAAATTSLPEEIGGVRNWDYRYCWIRDAAMTASALVSLGSTAEAEGYLNWLHRVIETMHGPERLHPLYALSGAMLGPEAVIDSLPGYAGSRPVRVGNAANVQVQLDVFGPVVQLIYDLVHKRVAEGRPDPLTDADWNLVSEMVYAVESRWAEPDHGIWEIRGAPRHHVYSKVMCWLTVDRALKLAAEFGRDAPPGWATLRDVISQQVQERGWNDEVQSYTAAYDGTDLDAATLHIGLSGLIDPSDPRFLATVIATEAELRSGATVYRYRSDDGLPGTEGGFHLCAAWLVEAYLLTGQRSQAEALFDRLVTAAGPTGLLSEEYDPVAERALGNHPQAYSHLGLLRCAQLLGD</sequence>
<accession>A0A2A7NGN5</accession>
<dbReference type="GO" id="GO:0005992">
    <property type="term" value="P:trehalose biosynthetic process"/>
    <property type="evidence" value="ECO:0007669"/>
    <property type="project" value="InterPro"/>
</dbReference>
<dbReference type="NCBIfam" id="TIGR00685">
    <property type="entry name" value="T6PP"/>
    <property type="match status" value="1"/>
</dbReference>
<dbReference type="InterPro" id="IPR045582">
    <property type="entry name" value="Trehalase-like_N"/>
</dbReference>